<sequence>MKGRGFGRTNGRGDGRENARHEEPDRWDPDRDRRPGDTQGAPMNDLTGNGIVNNGPENELSGLRKALGGDNGAESGTGKGDDDGSGREDFGFGDDELALRRLFHTAVEDLEPSDGALDHLRKAVPTRRARKRQAMVGVAAAALLCGTAIPAFVHVANSSSTTDSRSVNAGHGEREQHGADGGKTSGGIHKDTDHLPGEASSDPDASGKPDKPKDPSPGSVNGGTGGTAPPHDTSTASSPVCDPNQLNVVTARTGAPTADGTVYGTFRVANVSGSECAVAGKGTVNFTAAGAADRDKIAVVQHTAGDQASGLPDPSLEAPAMVLPPNGAYEVQFAWVPADTCPTVDPSPDPSPTDNVSSGTTTGSTGGSNPGSSATSGTDATSTDTQLVEDGGGTEDGSVTVSHTAEPGSPVAEATIPNACAGTIYRTGVLPPTA</sequence>
<proteinExistence type="predicted"/>
<organism evidence="3 4">
    <name type="scientific">Streptomyces liangshanensis</name>
    <dbReference type="NCBI Taxonomy" id="2717324"/>
    <lineage>
        <taxon>Bacteria</taxon>
        <taxon>Bacillati</taxon>
        <taxon>Actinomycetota</taxon>
        <taxon>Actinomycetes</taxon>
        <taxon>Kitasatosporales</taxon>
        <taxon>Streptomycetaceae</taxon>
        <taxon>Streptomyces</taxon>
    </lineage>
</organism>
<feature type="compositionally biased region" description="Low complexity" evidence="1">
    <location>
        <begin position="352"/>
        <end position="363"/>
    </location>
</feature>
<dbReference type="KEGG" id="slia:HA039_15355"/>
<evidence type="ECO:0008006" key="5">
    <source>
        <dbReference type="Google" id="ProtNLM"/>
    </source>
</evidence>
<feature type="region of interest" description="Disordered" evidence="1">
    <location>
        <begin position="340"/>
        <end position="414"/>
    </location>
</feature>
<gene>
    <name evidence="3" type="ORF">HA039_15355</name>
</gene>
<feature type="compositionally biased region" description="Basic and acidic residues" evidence="1">
    <location>
        <begin position="171"/>
        <end position="180"/>
    </location>
</feature>
<dbReference type="Proteomes" id="UP000501179">
    <property type="component" value="Chromosome"/>
</dbReference>
<evidence type="ECO:0000256" key="2">
    <source>
        <dbReference type="SAM" id="Phobius"/>
    </source>
</evidence>
<feature type="compositionally biased region" description="Basic and acidic residues" evidence="1">
    <location>
        <begin position="79"/>
        <end position="90"/>
    </location>
</feature>
<feature type="region of interest" description="Disordered" evidence="1">
    <location>
        <begin position="1"/>
        <end position="92"/>
    </location>
</feature>
<keyword evidence="4" id="KW-1185">Reference proteome</keyword>
<feature type="compositionally biased region" description="Polar residues" evidence="1">
    <location>
        <begin position="232"/>
        <end position="244"/>
    </location>
</feature>
<accession>A0A6G9GZ64</accession>
<keyword evidence="2" id="KW-1133">Transmembrane helix</keyword>
<evidence type="ECO:0000256" key="1">
    <source>
        <dbReference type="SAM" id="MobiDB-lite"/>
    </source>
</evidence>
<name>A0A6G9GZ64_9ACTN</name>
<evidence type="ECO:0000313" key="3">
    <source>
        <dbReference type="EMBL" id="QIQ03525.1"/>
    </source>
</evidence>
<feature type="compositionally biased region" description="Basic and acidic residues" evidence="1">
    <location>
        <begin position="11"/>
        <end position="36"/>
    </location>
</feature>
<feature type="transmembrane region" description="Helical" evidence="2">
    <location>
        <begin position="134"/>
        <end position="156"/>
    </location>
</feature>
<reference evidence="3 4" key="1">
    <citation type="submission" date="2020-03" db="EMBL/GenBank/DDBJ databases">
        <title>A novel species.</title>
        <authorList>
            <person name="Gao J."/>
        </authorList>
    </citation>
    <scope>NUCLEOTIDE SEQUENCE [LARGE SCALE GENOMIC DNA]</scope>
    <source>
        <strain evidence="3 4">QMT-12</strain>
    </source>
</reference>
<dbReference type="EMBL" id="CP050177">
    <property type="protein sequence ID" value="QIQ03525.1"/>
    <property type="molecule type" value="Genomic_DNA"/>
</dbReference>
<feature type="compositionally biased region" description="Basic and acidic residues" evidence="1">
    <location>
        <begin position="205"/>
        <end position="214"/>
    </location>
</feature>
<feature type="compositionally biased region" description="Polar residues" evidence="1">
    <location>
        <begin position="46"/>
        <end position="56"/>
    </location>
</feature>
<protein>
    <recommendedName>
        <fullName evidence="5">DUF4232 domain-containing protein</fullName>
    </recommendedName>
</protein>
<dbReference type="AlphaFoldDB" id="A0A6G9GZ64"/>
<feature type="compositionally biased region" description="Gly residues" evidence="1">
    <location>
        <begin position="1"/>
        <end position="10"/>
    </location>
</feature>
<feature type="compositionally biased region" description="Low complexity" evidence="1">
    <location>
        <begin position="370"/>
        <end position="385"/>
    </location>
</feature>
<evidence type="ECO:0000313" key="4">
    <source>
        <dbReference type="Proteomes" id="UP000501179"/>
    </source>
</evidence>
<feature type="region of interest" description="Disordered" evidence="1">
    <location>
        <begin position="160"/>
        <end position="244"/>
    </location>
</feature>
<feature type="compositionally biased region" description="Gly residues" evidence="1">
    <location>
        <begin position="69"/>
        <end position="78"/>
    </location>
</feature>
<keyword evidence="2" id="KW-0472">Membrane</keyword>
<dbReference type="RefSeq" id="WP_167029545.1">
    <property type="nucleotide sequence ID" value="NZ_CP050177.1"/>
</dbReference>
<keyword evidence="2" id="KW-0812">Transmembrane</keyword>